<dbReference type="AlphaFoldDB" id="A0A2J0Z4X5"/>
<proteinExistence type="predicted"/>
<dbReference type="Proteomes" id="UP000231987">
    <property type="component" value="Unassembled WGS sequence"/>
</dbReference>
<gene>
    <name evidence="1" type="ORF">CEJ86_11510</name>
</gene>
<protein>
    <submittedName>
        <fullName evidence="1">Uncharacterized protein</fullName>
    </submittedName>
</protein>
<sequence>MQGEISDDAKLAAKRLRPLVVVVVTAKLVVSVLLLATVHYSPPASEIVALR</sequence>
<dbReference type="EMBL" id="NJGD01000004">
    <property type="protein sequence ID" value="PJR15550.1"/>
    <property type="molecule type" value="Genomic_DNA"/>
</dbReference>
<reference evidence="1 2" key="1">
    <citation type="submission" date="2017-06" db="EMBL/GenBank/DDBJ databases">
        <title>Ensifer strains isolated from leguminous trees and herbs display diverse denitrification phenotypes with some acting as strong N2O sinks.</title>
        <authorList>
            <person name="Woliy K."/>
            <person name="Mania D."/>
            <person name="Bakken L.R."/>
            <person name="Frostegard A."/>
        </authorList>
    </citation>
    <scope>NUCLEOTIDE SEQUENCE [LARGE SCALE GENOMIC DNA]</scope>
    <source>
        <strain evidence="1 2">AC50a</strain>
    </source>
</reference>
<accession>A0A2J0Z4X5</accession>
<comment type="caution">
    <text evidence="1">The sequence shown here is derived from an EMBL/GenBank/DDBJ whole genome shotgun (WGS) entry which is preliminary data.</text>
</comment>
<evidence type="ECO:0000313" key="1">
    <source>
        <dbReference type="EMBL" id="PJR15550.1"/>
    </source>
</evidence>
<name>A0A2J0Z4X5_RHIML</name>
<dbReference type="RefSeq" id="WP_080636519.1">
    <property type="nucleotide sequence ID" value="NZ_CP141212.1"/>
</dbReference>
<evidence type="ECO:0000313" key="2">
    <source>
        <dbReference type="Proteomes" id="UP000231987"/>
    </source>
</evidence>
<organism evidence="1 2">
    <name type="scientific">Rhizobium meliloti</name>
    <name type="common">Ensifer meliloti</name>
    <name type="synonym">Sinorhizobium meliloti</name>
    <dbReference type="NCBI Taxonomy" id="382"/>
    <lineage>
        <taxon>Bacteria</taxon>
        <taxon>Pseudomonadati</taxon>
        <taxon>Pseudomonadota</taxon>
        <taxon>Alphaproteobacteria</taxon>
        <taxon>Hyphomicrobiales</taxon>
        <taxon>Rhizobiaceae</taxon>
        <taxon>Sinorhizobium/Ensifer group</taxon>
        <taxon>Sinorhizobium</taxon>
    </lineage>
</organism>